<evidence type="ECO:0000256" key="1">
    <source>
        <dbReference type="SAM" id="Phobius"/>
    </source>
</evidence>
<keyword evidence="4" id="KW-1185">Reference proteome</keyword>
<dbReference type="Pfam" id="PF25362">
    <property type="entry name" value="bPH_11"/>
    <property type="match status" value="1"/>
</dbReference>
<dbReference type="RefSeq" id="WP_344121013.1">
    <property type="nucleotide sequence ID" value="NZ_BAAAOA010000015.1"/>
</dbReference>
<sequence length="167" mass="17596">MDQLTTVLVTVLILAVLFALLRRGWTTRVRRQSGIAAPPAPPAGIEEREPRLVVPGMYVSTTETGAPLERIAAHGLGVRARATALVLDDGVLLDRQGAPALFVPAADLVAVGTSSGMVGKFVEKDGLAVLTWKLGSTVVDTGFRTQRAEDKQRLLAAVEAIAPAPHS</sequence>
<keyword evidence="1" id="KW-1133">Transmembrane helix</keyword>
<organism evidence="3 4">
    <name type="scientific">Kocuria aegyptia</name>
    <dbReference type="NCBI Taxonomy" id="330943"/>
    <lineage>
        <taxon>Bacteria</taxon>
        <taxon>Bacillati</taxon>
        <taxon>Actinomycetota</taxon>
        <taxon>Actinomycetes</taxon>
        <taxon>Micrococcales</taxon>
        <taxon>Micrococcaceae</taxon>
        <taxon>Kocuria</taxon>
    </lineage>
</organism>
<dbReference type="Proteomes" id="UP001501204">
    <property type="component" value="Unassembled WGS sequence"/>
</dbReference>
<feature type="transmembrane region" description="Helical" evidence="1">
    <location>
        <begin position="6"/>
        <end position="25"/>
    </location>
</feature>
<proteinExistence type="predicted"/>
<dbReference type="InterPro" id="IPR057446">
    <property type="entry name" value="PH_bac"/>
</dbReference>
<protein>
    <recommendedName>
        <fullName evidence="2">PH domain-containing protein</fullName>
    </recommendedName>
</protein>
<feature type="domain" description="PH" evidence="2">
    <location>
        <begin position="38"/>
        <end position="158"/>
    </location>
</feature>
<accession>A0ABN2KGV6</accession>
<name>A0ABN2KGV6_9MICC</name>
<evidence type="ECO:0000259" key="2">
    <source>
        <dbReference type="Pfam" id="PF25362"/>
    </source>
</evidence>
<comment type="caution">
    <text evidence="3">The sequence shown here is derived from an EMBL/GenBank/DDBJ whole genome shotgun (WGS) entry which is preliminary data.</text>
</comment>
<evidence type="ECO:0000313" key="3">
    <source>
        <dbReference type="EMBL" id="GAA1755787.1"/>
    </source>
</evidence>
<dbReference type="EMBL" id="BAAAOA010000015">
    <property type="protein sequence ID" value="GAA1755787.1"/>
    <property type="molecule type" value="Genomic_DNA"/>
</dbReference>
<keyword evidence="1" id="KW-0472">Membrane</keyword>
<evidence type="ECO:0000313" key="4">
    <source>
        <dbReference type="Proteomes" id="UP001501204"/>
    </source>
</evidence>
<keyword evidence="1" id="KW-0812">Transmembrane</keyword>
<gene>
    <name evidence="3" type="ORF">GCM10009767_13960</name>
</gene>
<reference evidence="3 4" key="1">
    <citation type="journal article" date="2019" name="Int. J. Syst. Evol. Microbiol.">
        <title>The Global Catalogue of Microorganisms (GCM) 10K type strain sequencing project: providing services to taxonomists for standard genome sequencing and annotation.</title>
        <authorList>
            <consortium name="The Broad Institute Genomics Platform"/>
            <consortium name="The Broad Institute Genome Sequencing Center for Infectious Disease"/>
            <person name="Wu L."/>
            <person name="Ma J."/>
        </authorList>
    </citation>
    <scope>NUCLEOTIDE SEQUENCE [LARGE SCALE GENOMIC DNA]</scope>
    <source>
        <strain evidence="3 4">JCM 14735</strain>
    </source>
</reference>